<dbReference type="PANTHER" id="PTHR47331:SF1">
    <property type="entry name" value="GAG-LIKE PROTEIN"/>
    <property type="match status" value="1"/>
</dbReference>
<dbReference type="Gene3D" id="1.10.340.70">
    <property type="match status" value="1"/>
</dbReference>
<dbReference type="InterPro" id="IPR040676">
    <property type="entry name" value="DUF5641"/>
</dbReference>
<dbReference type="InterPro" id="IPR041588">
    <property type="entry name" value="Integrase_H2C2"/>
</dbReference>
<dbReference type="Gene3D" id="3.30.420.10">
    <property type="entry name" value="Ribonuclease H-like superfamily/Ribonuclease H"/>
    <property type="match status" value="1"/>
</dbReference>
<dbReference type="GO" id="GO:0015074">
    <property type="term" value="P:DNA integration"/>
    <property type="evidence" value="ECO:0007669"/>
    <property type="project" value="InterPro"/>
</dbReference>
<dbReference type="SUPFAM" id="SSF56672">
    <property type="entry name" value="DNA/RNA polymerases"/>
    <property type="match status" value="1"/>
</dbReference>
<dbReference type="InterPro" id="IPR012337">
    <property type="entry name" value="RNaseH-like_sf"/>
</dbReference>
<dbReference type="RefSeq" id="XP_035660814.1">
    <property type="nucleotide sequence ID" value="XM_035804921.1"/>
</dbReference>
<feature type="compositionally biased region" description="Polar residues" evidence="1">
    <location>
        <begin position="45"/>
        <end position="57"/>
    </location>
</feature>
<dbReference type="GeneID" id="118405422"/>
<sequence>MASKEDELTEDNTGVKRQPKKAEWLLDEESRRKKAYRSSMLGRLTSKSNSIRESMTDPNNKRYVQDMLAEWKEIFRAFKEANKEYQLTLSLEQKEEDDRQWLAGKLTEADLFHHEVERWIDAAQPQQAVGTSLILDDTVKPSDSVSQAGSDGRRSNLSHTSTTSRVNSEVRKIELMAKAAALKERLALERRSLEIEQEKRMLELTTEISVEDAKIKFFQELEEQEQEREERRLPALNPDVPSFVPRTRVKQEDPHGTKSLTMGPPQHGYSFPTSDIHVGTQGKGPHHSNRKKDEEEEITPEKFLQGLVQQQAEVTKLMVEHNNQASLPTRAIVPFEGDPLNYAQFMKAFRHAIEEKTTDAEDKLHYLGQYTRGDARELVTSCALMEPEDGLMEAKKLLKERYGTPFKVSRAYAEEARKWSEIKHDDKSALRKFSLFLTKCLNAMKGDEYLQELDHYTNIALLVGKLPYRLKERWRRKSHDIQRQGRVKFKDLVDFVKQEEQISSNDMFDDKSAKEPFKRRDRAKGSSLAVTTGQEELKCSFCEKRNHDVTECRVLANKSYDERLQYIKGQGLCFGCLKKTHLARDCKQRATCGKCQKSHPTVLHREVEAQPKKTAAVGRIARSDWEGVPSIIPVKVRSKTTNVTIQTYAFLDNGSDVVFCTESLKKRLKTSGRKVKLTLNTINGSKEANTEVLEDLEVSDLGRENIIPIATAYTQEKIPASKKNIISTEDLKDYPYLREVELPEIDAEIGLLIGNNVPKAVEPWQVINSQGDGPYAVRTLLGWSVNGPLKGASDDKNVNRISVDQNLETQLESYFNHDFSEAKEDKREMSMEDKRFMEIVEEETKKSGDHYEVPLPFKRPNPAMPNNRPLAVQRLKHLQRKLSKDVNFKKDYADFMENIIEKGYAEKIPPDENVGPQHENENATVWYVPHHGVYHPQKKKIRVVFDCAAEYAGTSLNQQLLQGPDLNNTLVGVLTRFRQEPVGLMADVESMFSQVKVPEKYRDYQRFLWWPRGNLDEPPEEYRMTVHVFGATSSPSCAGFALKKLADDGEGQYAKGVLDAIRNNFYVDDLLKATSTVKEGGDLAKGMREACKDGGFRLTKWVSNQPEVIDSVPPTERANEVRMDLDHSHTAVTTERALGMLWHVQSDTLGFRAVRREKPATRRGILSVVSSFYDPLGLVAPALLPPKKILQDLCKAKLDWDEEIPDKDLKVWRQWEAELPLLSSSFMLSRCVKPVDFGITTSVQLHHFSDASEQGYGTASYLRMTNQQGRVHCALLMGKARVAPLKAITIPRLELNAAVVAVRVNQMIQRELDIKIDKTFFWTDSTTVLRYINNEQTRYHTFVANRLTTIRNASDTKQWRYVESKRNPADDASRGQDIQKFVENDRWVKGPSFLWCPESEWPQMPNGLEQPPQRDPEVKVNAIELEQAEPQSPMDALIAHYSSWHRLKKAVAWILKVKEALKQKSSKQRSKTTVNERLSTRDLKTAEAEIVTHVQRKHYSEEIAALQSQGFVKTTSSVYRLDPMVDEEGILRVRGRLSHSSLAQEAKHPVILPKESEVAKLILRSIHEEHGHMGRNYVISKSRERYWIPQVNALVRRLNKKCVTCRRLRGKTGKQQMADLPSSRLTPDEPPFTRVGVDYFGPIETKRGRSIVKRYGVVFTCMSSRAVHIEKADSLDTDSCINALRRFVSRRGQVKEMWSDNGTNLVGAKAELQRELKMWNQEKIKDTLLQKEIDWKFSPPTGSHFGGVWERQIRTIRQVLNAIVKKHTLDDEGLHTLLCEAESIVNGRPLTTTSNEVNDLEALTPNHLLNMKMQTTLPPNLTDKNDLYARRRWKQVQYLASLFWRRWSKEYMASLQERSKWGTRQRDLAVGDIVLLKDEQSPRGVWPLGRIVQVMPGSRGLVRRVKVKTQHSVLERPIDKLCPLLEEDQSTT</sequence>
<feature type="region of interest" description="Disordered" evidence="1">
    <location>
        <begin position="139"/>
        <end position="167"/>
    </location>
</feature>
<name>A0A9J7KFR5_BRAFL</name>
<organism evidence="3 4">
    <name type="scientific">Branchiostoma floridae</name>
    <name type="common">Florida lancelet</name>
    <name type="synonym">Amphioxus</name>
    <dbReference type="NCBI Taxonomy" id="7739"/>
    <lineage>
        <taxon>Eukaryota</taxon>
        <taxon>Metazoa</taxon>
        <taxon>Chordata</taxon>
        <taxon>Cephalochordata</taxon>
        <taxon>Leptocardii</taxon>
        <taxon>Amphioxiformes</taxon>
        <taxon>Branchiostomatidae</taxon>
        <taxon>Branchiostoma</taxon>
    </lineage>
</organism>
<dbReference type="Pfam" id="PF05380">
    <property type="entry name" value="Peptidase_A17"/>
    <property type="match status" value="1"/>
</dbReference>
<dbReference type="OMA" id="GSKEANT"/>
<feature type="region of interest" description="Disordered" evidence="1">
    <location>
        <begin position="1"/>
        <end position="23"/>
    </location>
</feature>
<accession>A0A9J7KFR5</accession>
<dbReference type="InterPro" id="IPR001584">
    <property type="entry name" value="Integrase_cat-core"/>
</dbReference>
<dbReference type="InterPro" id="IPR005312">
    <property type="entry name" value="DUF1759"/>
</dbReference>
<dbReference type="Proteomes" id="UP000001554">
    <property type="component" value="Chromosome 18"/>
</dbReference>
<feature type="region of interest" description="Disordered" evidence="1">
    <location>
        <begin position="236"/>
        <end position="297"/>
    </location>
</feature>
<dbReference type="CDD" id="cd01644">
    <property type="entry name" value="RT_pepA17"/>
    <property type="match status" value="1"/>
</dbReference>
<dbReference type="InterPro" id="IPR043502">
    <property type="entry name" value="DNA/RNA_pol_sf"/>
</dbReference>
<evidence type="ECO:0000256" key="1">
    <source>
        <dbReference type="SAM" id="MobiDB-lite"/>
    </source>
</evidence>
<evidence type="ECO:0000313" key="4">
    <source>
        <dbReference type="RefSeq" id="XP_035660814.1"/>
    </source>
</evidence>
<dbReference type="InterPro" id="IPR008042">
    <property type="entry name" value="Retrotrans_Pao"/>
</dbReference>
<dbReference type="Pfam" id="PF03564">
    <property type="entry name" value="DUF1759"/>
    <property type="match status" value="1"/>
</dbReference>
<reference evidence="3" key="1">
    <citation type="journal article" date="2020" name="Nat. Ecol. Evol.">
        <title>Deeply conserved synteny resolves early events in vertebrate evolution.</title>
        <authorList>
            <person name="Simakov O."/>
            <person name="Marletaz F."/>
            <person name="Yue J.X."/>
            <person name="O'Connell B."/>
            <person name="Jenkins J."/>
            <person name="Brandt A."/>
            <person name="Calef R."/>
            <person name="Tung C.H."/>
            <person name="Huang T.K."/>
            <person name="Schmutz J."/>
            <person name="Satoh N."/>
            <person name="Yu J.K."/>
            <person name="Putnam N.H."/>
            <person name="Green R.E."/>
            <person name="Rokhsar D.S."/>
        </authorList>
    </citation>
    <scope>NUCLEOTIDE SEQUENCE [LARGE SCALE GENOMIC DNA]</scope>
    <source>
        <strain evidence="3">S238N-H82</strain>
    </source>
</reference>
<dbReference type="OrthoDB" id="8046937at2759"/>
<protein>
    <submittedName>
        <fullName evidence="4">Uncharacterized protein LOC118405422</fullName>
    </submittedName>
</protein>
<feature type="region of interest" description="Disordered" evidence="1">
    <location>
        <begin position="37"/>
        <end position="57"/>
    </location>
</feature>
<feature type="compositionally biased region" description="Polar residues" evidence="1">
    <location>
        <begin position="141"/>
        <end position="167"/>
    </location>
</feature>
<dbReference type="Pfam" id="PF18701">
    <property type="entry name" value="DUF5641"/>
    <property type="match status" value="1"/>
</dbReference>
<evidence type="ECO:0000259" key="2">
    <source>
        <dbReference type="PROSITE" id="PS50994"/>
    </source>
</evidence>
<dbReference type="GO" id="GO:0003676">
    <property type="term" value="F:nucleic acid binding"/>
    <property type="evidence" value="ECO:0007669"/>
    <property type="project" value="InterPro"/>
</dbReference>
<dbReference type="KEGG" id="bfo:118405422"/>
<feature type="domain" description="Integrase catalytic" evidence="2">
    <location>
        <begin position="1627"/>
        <end position="1813"/>
    </location>
</feature>
<dbReference type="InterPro" id="IPR036397">
    <property type="entry name" value="RNaseH_sf"/>
</dbReference>
<dbReference type="PROSITE" id="PS50994">
    <property type="entry name" value="INTEGRASE"/>
    <property type="match status" value="1"/>
</dbReference>
<dbReference type="GO" id="GO:0008270">
    <property type="term" value="F:zinc ion binding"/>
    <property type="evidence" value="ECO:0007669"/>
    <property type="project" value="InterPro"/>
</dbReference>
<reference evidence="4" key="2">
    <citation type="submission" date="2025-08" db="UniProtKB">
        <authorList>
            <consortium name="RefSeq"/>
        </authorList>
    </citation>
    <scope>IDENTIFICATION</scope>
    <source>
        <strain evidence="4">S238N-H82</strain>
        <tissue evidence="4">Testes</tissue>
    </source>
</reference>
<dbReference type="Pfam" id="PF17921">
    <property type="entry name" value="Integrase_H2C2"/>
    <property type="match status" value="1"/>
</dbReference>
<proteinExistence type="predicted"/>
<dbReference type="InterPro" id="IPR001878">
    <property type="entry name" value="Znf_CCHC"/>
</dbReference>
<dbReference type="SUPFAM" id="SSF53098">
    <property type="entry name" value="Ribonuclease H-like"/>
    <property type="match status" value="1"/>
</dbReference>
<keyword evidence="3" id="KW-1185">Reference proteome</keyword>
<gene>
    <name evidence="4" type="primary">LOC118405422</name>
</gene>
<dbReference type="SMART" id="SM00343">
    <property type="entry name" value="ZnF_C2HC"/>
    <property type="match status" value="2"/>
</dbReference>
<evidence type="ECO:0000313" key="3">
    <source>
        <dbReference type="Proteomes" id="UP000001554"/>
    </source>
</evidence>
<dbReference type="PANTHER" id="PTHR47331">
    <property type="entry name" value="PHD-TYPE DOMAIN-CONTAINING PROTEIN"/>
    <property type="match status" value="1"/>
</dbReference>